<feature type="region of interest" description="Disordered" evidence="1">
    <location>
        <begin position="217"/>
        <end position="276"/>
    </location>
</feature>
<dbReference type="Gene3D" id="3.60.10.10">
    <property type="entry name" value="Endonuclease/exonuclease/phosphatase"/>
    <property type="match status" value="1"/>
</dbReference>
<accession>A0A2N9FPK6</accession>
<feature type="compositionally biased region" description="Polar residues" evidence="1">
    <location>
        <begin position="245"/>
        <end position="263"/>
    </location>
</feature>
<feature type="domain" description="Reverse transcriptase" evidence="2">
    <location>
        <begin position="958"/>
        <end position="1238"/>
    </location>
</feature>
<dbReference type="InterPro" id="IPR036691">
    <property type="entry name" value="Endo/exonu/phosph_ase_sf"/>
</dbReference>
<protein>
    <recommendedName>
        <fullName evidence="2">Reverse transcriptase domain-containing protein</fullName>
    </recommendedName>
</protein>
<dbReference type="PROSITE" id="PS50878">
    <property type="entry name" value="RT_POL"/>
    <property type="match status" value="1"/>
</dbReference>
<evidence type="ECO:0000313" key="3">
    <source>
        <dbReference type="EMBL" id="SPC92657.1"/>
    </source>
</evidence>
<name>A0A2N9FPK6_FAGSY</name>
<dbReference type="EMBL" id="OIVN01001325">
    <property type="protein sequence ID" value="SPC92657.1"/>
    <property type="molecule type" value="Genomic_DNA"/>
</dbReference>
<evidence type="ECO:0000256" key="1">
    <source>
        <dbReference type="SAM" id="MobiDB-lite"/>
    </source>
</evidence>
<dbReference type="SUPFAM" id="SSF56219">
    <property type="entry name" value="DNase I-like"/>
    <property type="match status" value="1"/>
</dbReference>
<dbReference type="Pfam" id="PF00078">
    <property type="entry name" value="RVT_1"/>
    <property type="match status" value="1"/>
</dbReference>
<reference evidence="3" key="1">
    <citation type="submission" date="2018-02" db="EMBL/GenBank/DDBJ databases">
        <authorList>
            <person name="Cohen D.B."/>
            <person name="Kent A.D."/>
        </authorList>
    </citation>
    <scope>NUCLEOTIDE SEQUENCE</scope>
</reference>
<proteinExistence type="predicted"/>
<feature type="region of interest" description="Disordered" evidence="1">
    <location>
        <begin position="1"/>
        <end position="25"/>
    </location>
</feature>
<dbReference type="Pfam" id="PF13966">
    <property type="entry name" value="zf-RVT"/>
    <property type="match status" value="1"/>
</dbReference>
<evidence type="ECO:0000259" key="2">
    <source>
        <dbReference type="PROSITE" id="PS50878"/>
    </source>
</evidence>
<organism evidence="3">
    <name type="scientific">Fagus sylvatica</name>
    <name type="common">Beechnut</name>
    <dbReference type="NCBI Taxonomy" id="28930"/>
    <lineage>
        <taxon>Eukaryota</taxon>
        <taxon>Viridiplantae</taxon>
        <taxon>Streptophyta</taxon>
        <taxon>Embryophyta</taxon>
        <taxon>Tracheophyta</taxon>
        <taxon>Spermatophyta</taxon>
        <taxon>Magnoliopsida</taxon>
        <taxon>eudicotyledons</taxon>
        <taxon>Gunneridae</taxon>
        <taxon>Pentapetalae</taxon>
        <taxon>rosids</taxon>
        <taxon>fabids</taxon>
        <taxon>Fagales</taxon>
        <taxon>Fagaceae</taxon>
        <taxon>Fagus</taxon>
    </lineage>
</organism>
<dbReference type="InterPro" id="IPR026960">
    <property type="entry name" value="RVT-Znf"/>
</dbReference>
<dbReference type="PANTHER" id="PTHR33116">
    <property type="entry name" value="REVERSE TRANSCRIPTASE ZINC-BINDING DOMAIN-CONTAINING PROTEIN-RELATED-RELATED"/>
    <property type="match status" value="1"/>
</dbReference>
<dbReference type="CDD" id="cd01650">
    <property type="entry name" value="RT_nLTR_like"/>
    <property type="match status" value="1"/>
</dbReference>
<dbReference type="InterPro" id="IPR000477">
    <property type="entry name" value="RT_dom"/>
</dbReference>
<sequence length="1631" mass="185494">MLPPPPSFPPPPQIPQPPLYPPPPFLPPPHLTQPFLHHRTPFEPFQSLQPPFPYSQILQCPINQPYSSLPYPNFIPIQPQTAIPFQNKHQNLTTKKPNSIVGNTQQRVPKQGPIPRIALGWFRRLALVVRYAGEAPQSNAEVRWFFEFLRDGYRTLEFNCLSNRGGRFVEVAEYHSGAHRGSIRIPEGRRGAGWSVFEFQVRKYFLGEVLKSQAAIGQQTRSSDEGVTAVDYGEIQKGRPHSIRNSRQSRSNKSAGDLKQSNPLRELRGHADMAISEPRPTRAYTFKWKPISRTLRITLEHGSRRKVSWTGLETKIDTVEPQGVTNENGPVVSLMGEAQKVDIRRPDNFETQLPNKGSLVIQTKQKVLKTLSDISVCDDDSTESEHECDEAKMASEAELGSEAGDGMFEELQMPPIEPQTVEACLSLIIHGSSSPMKVGTPPGSEKLDFEPNNLQMMAFGGLEDVVDCSPIGYEPPCKLLPPGSPPRVVEDCRVSGEVELHQNSKRVDRHMSGFSKFVGFPIDEFEEECLALFQRIEERRNLQKGTIRKSTKSGLKGVIRSLWSIPYVDWVGLDAINTAGGVLLIWDKRMLEMTDAVVGAFSVSCCWKGITDGFVWAGTGIYGPNEDSLRANLWGELTDVRQRWNVPWCAIGDFNVVQFPSERLGCNSFSPAMMEFSDLIDHHNLVDLPLVGGSFTWSSGATSPAMSRIDRALVSSDWEEHFRCYPKDAPSSYFRSLPNIGGSKWFDEGFVLVNKLKVLKADLKMWNREVVGDIRFKKRRHIGEVLKLDVKEGCGGLSPADFQLREVLKTEVNRLAQMEECSWRQKSRVLWLKEGDNNTKFFHKMANSNRRRNYIGGLEVDGVYYEEEAEIREHVVQFYENMFCESEEWRPHVDGLHFASISVEEQVVLERRFEKEEIVQVLKDFQGDKAPSPDGFTMAFFQKCWRIVEKDIMDFFEEVYVQCQFERSLNASFITLIPKKVNAFNIRDFRPISLIGSVYKLLAKMLANRLGVVLGGLISESQNAFVGGRQMVDSVLIANECLDSRIRSGLSGLICKLDIEKAYDHVNWDSLLYVLRRMGFGSRWIRWIHMCISTVRFSVLINGSPAGFFPSSRGIRQGDPLFPLLFLLVMEVLSRLLKKTEEGGFIHGFQVGAALGDRLEVSHLLYADDTILFCDACPEQVTYLRRVLTCFEAVTGLRVNMSNSEMVPIGAVPNLSHLADILSCRLGTLPMTYLGGRLTLLKSTLSSLPTYFMSLFKIPVSVAKRIEKLQRNFLWGGVGDDIKIPLVSWNNVCTPFTQGGLGVRDLVVFNKALMGKWLWRFGVEVSKFWRRVLAAKYGVTGEGWCTRPVQGTHGCGLWKGIMANWDVFQKYIVFEAGKGDKVRFWHDNWCGDRLLKDEFPHLFDYSRDREALIDSLFSRSNGVETREWQLQFVRNFNDWEVDMVAAFFSLIHSKSPVHEVDDVIKWSLKKNGTFDIRSFYHAIRAAWGNILTCDNLRRRGIVMVGWCCLCRCSGENVAHLLLHCPVARELWNYVFRRFGVDWVISGSILDHMASWRNWFGKHYSDVWNLVPACVMWSLWRERNNRTFEDIELPVDKLIESCMCSLFEWSRAWGFTTLLTVGGFLESLSQSL</sequence>
<gene>
    <name evidence="3" type="ORF">FSB_LOCUS20539</name>
</gene>
<dbReference type="PANTHER" id="PTHR33116:SF78">
    <property type="entry name" value="OS12G0587133 PROTEIN"/>
    <property type="match status" value="1"/>
</dbReference>